<protein>
    <recommendedName>
        <fullName evidence="3">Lipoprotein</fullName>
    </recommendedName>
</protein>
<keyword evidence="2" id="KW-1185">Reference proteome</keyword>
<proteinExistence type="predicted"/>
<name>A0ABX0X8G2_9BACT</name>
<organism evidence="1 2">
    <name type="scientific">Neolewinella antarctica</name>
    <dbReference type="NCBI Taxonomy" id="442734"/>
    <lineage>
        <taxon>Bacteria</taxon>
        <taxon>Pseudomonadati</taxon>
        <taxon>Bacteroidota</taxon>
        <taxon>Saprospiria</taxon>
        <taxon>Saprospirales</taxon>
        <taxon>Lewinellaceae</taxon>
        <taxon>Neolewinella</taxon>
    </lineage>
</organism>
<accession>A0ABX0X8G2</accession>
<evidence type="ECO:0000313" key="2">
    <source>
        <dbReference type="Proteomes" id="UP000770785"/>
    </source>
</evidence>
<reference evidence="1 2" key="1">
    <citation type="submission" date="2020-03" db="EMBL/GenBank/DDBJ databases">
        <title>Genomic Encyclopedia of Type Strains, Phase IV (KMG-IV): sequencing the most valuable type-strain genomes for metagenomic binning, comparative biology and taxonomic classification.</title>
        <authorList>
            <person name="Goeker M."/>
        </authorList>
    </citation>
    <scope>NUCLEOTIDE SEQUENCE [LARGE SCALE GENOMIC DNA]</scope>
    <source>
        <strain evidence="1 2">DSM 105096</strain>
    </source>
</reference>
<dbReference type="RefSeq" id="WP_168036260.1">
    <property type="nucleotide sequence ID" value="NZ_JAATJH010000001.1"/>
</dbReference>
<dbReference type="Proteomes" id="UP000770785">
    <property type="component" value="Unassembled WGS sequence"/>
</dbReference>
<dbReference type="EMBL" id="JAATJH010000001">
    <property type="protein sequence ID" value="NJC25512.1"/>
    <property type="molecule type" value="Genomic_DNA"/>
</dbReference>
<sequence>MNNLLVAILLVCALSACDDAESEFVLDPTYEFCGQPVTVAPANTYEARAEVAILTIHAVNGTCLDISYGGSGCSATDVIAELFADGAVAESNPTQSRATLRFYRDADQPICQAVFERRDTFDLAPYLGNTLPSLLEIGDTTVLISK</sequence>
<comment type="caution">
    <text evidence="1">The sequence shown here is derived from an EMBL/GenBank/DDBJ whole genome shotgun (WGS) entry which is preliminary data.</text>
</comment>
<gene>
    <name evidence="1" type="ORF">GGR27_000993</name>
</gene>
<evidence type="ECO:0000313" key="1">
    <source>
        <dbReference type="EMBL" id="NJC25512.1"/>
    </source>
</evidence>
<evidence type="ECO:0008006" key="3">
    <source>
        <dbReference type="Google" id="ProtNLM"/>
    </source>
</evidence>